<evidence type="ECO:0000256" key="3">
    <source>
        <dbReference type="SAM" id="MobiDB-lite"/>
    </source>
</evidence>
<keyword evidence="2" id="KW-0508">mRNA splicing</keyword>
<feature type="region of interest" description="Disordered" evidence="3">
    <location>
        <begin position="672"/>
        <end position="831"/>
    </location>
</feature>
<feature type="compositionally biased region" description="Polar residues" evidence="3">
    <location>
        <begin position="793"/>
        <end position="802"/>
    </location>
</feature>
<feature type="compositionally biased region" description="Basic and acidic residues" evidence="3">
    <location>
        <begin position="817"/>
        <end position="831"/>
    </location>
</feature>
<feature type="compositionally biased region" description="Basic residues" evidence="3">
    <location>
        <begin position="360"/>
        <end position="437"/>
    </location>
</feature>
<reference evidence="5" key="1">
    <citation type="submission" date="2020-03" db="EMBL/GenBank/DDBJ databases">
        <title>Transcriptomic Profiling of the Digestive Tract of the Rat Flea, Xenopsylla cheopis, Following Blood Feeding and Infection with Yersinia pestis.</title>
        <authorList>
            <person name="Bland D.M."/>
            <person name="Martens C.A."/>
            <person name="Virtaneva K."/>
            <person name="Kanakabandi K."/>
            <person name="Long D."/>
            <person name="Rosenke R."/>
            <person name="Saturday G.A."/>
            <person name="Hoyt F.H."/>
            <person name="Bruno D.P."/>
            <person name="Ribeiro J.M.C."/>
            <person name="Hinnebusch J."/>
        </authorList>
    </citation>
    <scope>NUCLEOTIDE SEQUENCE</scope>
</reference>
<feature type="region of interest" description="Disordered" evidence="3">
    <location>
        <begin position="247"/>
        <end position="270"/>
    </location>
</feature>
<feature type="compositionally biased region" description="Basic and acidic residues" evidence="3">
    <location>
        <begin position="749"/>
        <end position="791"/>
    </location>
</feature>
<feature type="compositionally biased region" description="Polar residues" evidence="3">
    <location>
        <begin position="298"/>
        <end position="313"/>
    </location>
</feature>
<dbReference type="GO" id="GO:0008380">
    <property type="term" value="P:RNA splicing"/>
    <property type="evidence" value="ECO:0007669"/>
    <property type="project" value="UniProtKB-KW"/>
</dbReference>
<evidence type="ECO:0000256" key="1">
    <source>
        <dbReference type="ARBA" id="ARBA00022664"/>
    </source>
</evidence>
<keyword evidence="1" id="KW-0507">mRNA processing</keyword>
<accession>A0A6M2DU85</accession>
<dbReference type="PANTHER" id="PTHR13161:SF4">
    <property type="entry name" value="CLK4-ASSOCIATING SERINE_ARGININE RICH PROTEIN"/>
    <property type="match status" value="1"/>
</dbReference>
<evidence type="ECO:0000259" key="4">
    <source>
        <dbReference type="SMART" id="SM01141"/>
    </source>
</evidence>
<name>A0A6M2DU85_XENCH</name>
<feature type="compositionally biased region" description="Basic residues" evidence="3">
    <location>
        <begin position="444"/>
        <end position="458"/>
    </location>
</feature>
<feature type="compositionally biased region" description="Polar residues" evidence="3">
    <location>
        <begin position="324"/>
        <end position="335"/>
    </location>
</feature>
<protein>
    <submittedName>
        <fullName evidence="5">Putative swap mrna splicing regulator</fullName>
    </submittedName>
</protein>
<feature type="compositionally biased region" description="Low complexity" evidence="3">
    <location>
        <begin position="459"/>
        <end position="470"/>
    </location>
</feature>
<organism evidence="5">
    <name type="scientific">Xenopsylla cheopis</name>
    <name type="common">Oriental rat flea</name>
    <name type="synonym">Pulex cheopis</name>
    <dbReference type="NCBI Taxonomy" id="163159"/>
    <lineage>
        <taxon>Eukaryota</taxon>
        <taxon>Metazoa</taxon>
        <taxon>Ecdysozoa</taxon>
        <taxon>Arthropoda</taxon>
        <taxon>Hexapoda</taxon>
        <taxon>Insecta</taxon>
        <taxon>Pterygota</taxon>
        <taxon>Neoptera</taxon>
        <taxon>Endopterygota</taxon>
        <taxon>Siphonaptera</taxon>
        <taxon>Pulicidae</taxon>
        <taxon>Xenopsyllinae</taxon>
        <taxon>Xenopsylla</taxon>
    </lineage>
</organism>
<feature type="compositionally biased region" description="Basic and acidic residues" evidence="3">
    <location>
        <begin position="172"/>
        <end position="184"/>
    </location>
</feature>
<dbReference type="InterPro" id="IPR040397">
    <property type="entry name" value="SWAP"/>
</dbReference>
<evidence type="ECO:0000313" key="5">
    <source>
        <dbReference type="EMBL" id="NOV48681.1"/>
    </source>
</evidence>
<evidence type="ECO:0000256" key="2">
    <source>
        <dbReference type="ARBA" id="ARBA00023187"/>
    </source>
</evidence>
<dbReference type="InterPro" id="IPR019147">
    <property type="entry name" value="SWAP_N_domain"/>
</dbReference>
<dbReference type="EMBL" id="GIIL01004955">
    <property type="protein sequence ID" value="NOV48681.1"/>
    <property type="molecule type" value="Transcribed_RNA"/>
</dbReference>
<feature type="compositionally biased region" description="Polar residues" evidence="3">
    <location>
        <begin position="717"/>
        <end position="728"/>
    </location>
</feature>
<dbReference type="AlphaFoldDB" id="A0A6M2DU85"/>
<feature type="compositionally biased region" description="Basic residues" evidence="3">
    <location>
        <begin position="695"/>
        <end position="713"/>
    </location>
</feature>
<dbReference type="Pfam" id="PF09750">
    <property type="entry name" value="DRY_EERY"/>
    <property type="match status" value="1"/>
</dbReference>
<feature type="compositionally biased region" description="Basic and acidic residues" evidence="3">
    <location>
        <begin position="729"/>
        <end position="738"/>
    </location>
</feature>
<dbReference type="SMART" id="SM01141">
    <property type="entry name" value="DRY_EERY"/>
    <property type="match status" value="1"/>
</dbReference>
<proteinExistence type="predicted"/>
<dbReference type="PANTHER" id="PTHR13161">
    <property type="entry name" value="SPLICING FACTOR SUPPRESSOR OF WHITE APRICOT"/>
    <property type="match status" value="1"/>
</dbReference>
<feature type="region of interest" description="Disordered" evidence="3">
    <location>
        <begin position="169"/>
        <end position="192"/>
    </location>
</feature>
<feature type="compositionally biased region" description="Basic and acidic residues" evidence="3">
    <location>
        <begin position="287"/>
        <end position="297"/>
    </location>
</feature>
<dbReference type="GO" id="GO:0006397">
    <property type="term" value="P:mRNA processing"/>
    <property type="evidence" value="ECO:0007669"/>
    <property type="project" value="UniProtKB-KW"/>
</dbReference>
<feature type="compositionally biased region" description="Polar residues" evidence="3">
    <location>
        <begin position="544"/>
        <end position="566"/>
    </location>
</feature>
<feature type="region of interest" description="Disordered" evidence="3">
    <location>
        <begin position="287"/>
        <end position="569"/>
    </location>
</feature>
<sequence>MWHEARRQEKKIRGMLVDYQRRAERRRDFYETIKADPTQFIQLHGRQCKIHLDPAIAIAGDSPANMMPWQNNLDNMIDRFDVRAHLDYIPDTVPVYKDDLTPEERHCNYESYRILAQNAFLGIREEKFLQQLAYEEQFGITPDEAHKKKKASSNTGAAIGYNYENTEVVPGKSEKSGLGDKDGNSDSSDSEMEIDMDVSIDITKVGLSQANEMNIAAQAFGMANNDFYSFLTKDADEAESLRIAREEEQEKAMFSGRKSRRERRQHKEKRLLDHHFTSFSFAVEKAPDEGPKLEKSVSRSPSPASLGQITYITSFGGEDETEKTSTNKTYPSNIEKSTIGSTKKKSSYADKLKSNLSTDRRRRSRSRSYRRSRSSRSKSRSRSRNGHRRSRSYSKPRSYRYRSRSPHSSHRRRRSRSRSRSRSNRHRNVSRQHKSSARRGSISRNRRSRSRSRKRSRSLSRFSNSSLSSRSSHKSLIRKASPRDDNDNSSSKDNHSSANDLAPPVAGPPIKKYYGRKRGDESSSELSLSDSDESDNKTIENPDINANSNASTDVQSPSNSSLTNIMQGAPTLSISNPSISNTSTGINANATSLFGKTKPNAINKAANKNNSGGGILNIQDRLKRKMQAQLARTLRADKKAEIERNERVIQQQIERDEEMREMAIKIRRRQRAIRHRYNSDRSSNSSDESGSQSRSKSRSRSLSKSRSRSKTPKHYGSSRSYSEVASKNESSHMKDDSRASSNQDISRYSSRDDSKDYTRSRDRTYRDDNKSKDVSKSSRDDSKSYKDDSRSKQYTSKNYEYHSSSRRKRIENSDSDNDQRRSSKIKPLVDY</sequence>
<feature type="compositionally biased region" description="Basic residues" evidence="3">
    <location>
        <begin position="257"/>
        <end position="269"/>
    </location>
</feature>
<feature type="domain" description="Suppressor of white apricot N-terminal" evidence="4">
    <location>
        <begin position="39"/>
        <end position="167"/>
    </location>
</feature>
<feature type="compositionally biased region" description="Basic and acidic residues" evidence="3">
    <location>
        <begin position="481"/>
        <end position="495"/>
    </location>
</feature>
<feature type="compositionally biased region" description="Low complexity" evidence="3">
    <location>
        <begin position="680"/>
        <end position="694"/>
    </location>
</feature>